<dbReference type="EMBL" id="KN818391">
    <property type="protein sequence ID" value="KIL56928.1"/>
    <property type="molecule type" value="Genomic_DNA"/>
</dbReference>
<dbReference type="PROSITE" id="PS51714">
    <property type="entry name" value="G_BMS1"/>
    <property type="match status" value="1"/>
</dbReference>
<dbReference type="Pfam" id="PF08142">
    <property type="entry name" value="AARP2CN"/>
    <property type="match status" value="1"/>
</dbReference>
<evidence type="ECO:0000256" key="3">
    <source>
        <dbReference type="ARBA" id="ARBA00023242"/>
    </source>
</evidence>
<evidence type="ECO:0000259" key="6">
    <source>
        <dbReference type="PROSITE" id="PS51714"/>
    </source>
</evidence>
<evidence type="ECO:0000313" key="7">
    <source>
        <dbReference type="EMBL" id="KIL56928.1"/>
    </source>
</evidence>
<dbReference type="InParanoid" id="A0A0C2WL72"/>
<keyword evidence="2" id="KW-0690">Ribosome biogenesis</keyword>
<comment type="subcellular location">
    <subcellularLocation>
        <location evidence="1">Nucleus</location>
        <location evidence="1">Nucleolus</location>
    </subcellularLocation>
</comment>
<dbReference type="STRING" id="946122.A0A0C2WL72"/>
<evidence type="ECO:0000256" key="1">
    <source>
        <dbReference type="ARBA" id="ARBA00004604"/>
    </source>
</evidence>
<dbReference type="SMART" id="SM01362">
    <property type="entry name" value="DUF663"/>
    <property type="match status" value="1"/>
</dbReference>
<feature type="compositionally biased region" description="Basic residues" evidence="5">
    <location>
        <begin position="7"/>
        <end position="30"/>
    </location>
</feature>
<dbReference type="InterPro" id="IPR030387">
    <property type="entry name" value="G_Bms1/Tsr1_dom"/>
</dbReference>
<protein>
    <recommendedName>
        <fullName evidence="6">Bms1-type G domain-containing protein</fullName>
    </recommendedName>
</protein>
<dbReference type="GO" id="GO:0030688">
    <property type="term" value="C:preribosome, small subunit precursor"/>
    <property type="evidence" value="ECO:0007669"/>
    <property type="project" value="TreeGrafter"/>
</dbReference>
<dbReference type="GO" id="GO:0000462">
    <property type="term" value="P:maturation of SSU-rRNA from tricistronic rRNA transcript (SSU-rRNA, 5.8S rRNA, LSU-rRNA)"/>
    <property type="evidence" value="ECO:0007669"/>
    <property type="project" value="TreeGrafter"/>
</dbReference>
<dbReference type="OrthoDB" id="119302at2759"/>
<dbReference type="GO" id="GO:0000479">
    <property type="term" value="P:endonucleolytic cleavage of tricistronic rRNA transcript (SSU-rRNA, 5.8S rRNA, LSU-rRNA)"/>
    <property type="evidence" value="ECO:0007669"/>
    <property type="project" value="TreeGrafter"/>
</dbReference>
<dbReference type="GO" id="GO:0003924">
    <property type="term" value="F:GTPase activity"/>
    <property type="evidence" value="ECO:0007669"/>
    <property type="project" value="TreeGrafter"/>
</dbReference>
<feature type="compositionally biased region" description="Low complexity" evidence="5">
    <location>
        <begin position="40"/>
        <end position="52"/>
    </location>
</feature>
<dbReference type="FunCoup" id="A0A0C2WL72">
    <property type="interactions" value="480"/>
</dbReference>
<dbReference type="InterPro" id="IPR039761">
    <property type="entry name" value="Bms1/Tsr1"/>
</dbReference>
<feature type="domain" description="Bms1-type G" evidence="6">
    <location>
        <begin position="87"/>
        <end position="247"/>
    </location>
</feature>
<feature type="compositionally biased region" description="Basic and acidic residues" evidence="5">
    <location>
        <begin position="451"/>
        <end position="473"/>
    </location>
</feature>
<dbReference type="PANTHER" id="PTHR12858">
    <property type="entry name" value="RIBOSOME BIOGENESIS PROTEIN"/>
    <property type="match status" value="1"/>
</dbReference>
<dbReference type="Proteomes" id="UP000054549">
    <property type="component" value="Unassembled WGS sequence"/>
</dbReference>
<sequence>MAEGQAHHHRSTLKQQNKKFKSKHATKKSIRNAAKGRIASPSSKTSFSLSSSAQLRLNRRNTAKQAQTNKRLSLASGTQIFSGVNGAPRIVAVIPLTQDVCARRVVISLAESLQMSADDCPDIGVWRMSVERFRTSLQFINVPYKNFYAALDACKIADYVVFVLSTTVEVDPWGDTLLRTLQAQGLPDVVSVVPQDSVVDAKTRSGVLKSLLSFMRYFVPSQSRIFDLYASPDRLNALRALAEGKPGDVRWREGRTWILGESVSWEGGTLKVTGTVRGSSLSANRLVHLPNYGDFQVCKIESAPLPRVSKSGITMEMDSVVLLAEPEPSEVDSLVSSNDPDDLLNEQTWPTEEEMNQHYDNPEQTSLPDATKGTKIKRVPKGTSEYQAAWIIDQSDEEGDDVEPGGEEEEANASDGSVEEEMEVIMEDKETEIENPRSVDHEDLDAEEEEKQLQRWKDRRREEETDHAFPDEIDTPRDQFARVRFQRYRGLQSFRTSPWDPFENLPRDYARIFQFEDFKRTENKIRKRAEADTSVVEPGTRVSVYLKDVPQEVPASGPMILFGLLQHEHKITVLNFAVQRNTEYDESVRSKDPVVLCVGPRRMRVNPIYSQLTHGGGKGSNNVHKFERYLRHGVTNVATVYGPVTLGKQPCILLRETADIQAPHLVATGSFSNPDTTRIIAKRINLTGHPFKVHKKSATIRYMFFNSEDVNYFKPIQLHTKYGRIGHIMESLGTHGYFKARFDGPLNQMDTVCMYLYKRVYPRWWQLWKTDNRPALVEDAMEE</sequence>
<keyword evidence="8" id="KW-1185">Reference proteome</keyword>
<evidence type="ECO:0000313" key="8">
    <source>
        <dbReference type="Proteomes" id="UP000054549"/>
    </source>
</evidence>
<dbReference type="HOGENOM" id="CLU_009858_1_0_1"/>
<dbReference type="Pfam" id="PF04950">
    <property type="entry name" value="RIBIOP_C"/>
    <property type="match status" value="1"/>
</dbReference>
<feature type="region of interest" description="Disordered" evidence="5">
    <location>
        <begin position="355"/>
        <end position="473"/>
    </location>
</feature>
<comment type="similarity">
    <text evidence="4">Belongs to the TRAFAC class translation factor GTPase superfamily. Bms1-like GTPase family. TSR1 subfamily.</text>
</comment>
<dbReference type="GO" id="GO:0005525">
    <property type="term" value="F:GTP binding"/>
    <property type="evidence" value="ECO:0007669"/>
    <property type="project" value="TreeGrafter"/>
</dbReference>
<evidence type="ECO:0000256" key="4">
    <source>
        <dbReference type="ARBA" id="ARBA00038288"/>
    </source>
</evidence>
<evidence type="ECO:0000256" key="2">
    <source>
        <dbReference type="ARBA" id="ARBA00022517"/>
    </source>
</evidence>
<accession>A0A0C2WL72</accession>
<gene>
    <name evidence="7" type="ORF">M378DRAFT_172293</name>
</gene>
<dbReference type="InterPro" id="IPR007034">
    <property type="entry name" value="BMS1_TSR1_C"/>
</dbReference>
<dbReference type="InterPro" id="IPR012948">
    <property type="entry name" value="AARP2CN"/>
</dbReference>
<evidence type="ECO:0000256" key="5">
    <source>
        <dbReference type="SAM" id="MobiDB-lite"/>
    </source>
</evidence>
<dbReference type="GO" id="GO:0005730">
    <property type="term" value="C:nucleolus"/>
    <property type="evidence" value="ECO:0007669"/>
    <property type="project" value="UniProtKB-SubCell"/>
</dbReference>
<reference evidence="7 8" key="1">
    <citation type="submission" date="2014-04" db="EMBL/GenBank/DDBJ databases">
        <title>Evolutionary Origins and Diversification of the Mycorrhizal Mutualists.</title>
        <authorList>
            <consortium name="DOE Joint Genome Institute"/>
            <consortium name="Mycorrhizal Genomics Consortium"/>
            <person name="Kohler A."/>
            <person name="Kuo A."/>
            <person name="Nagy L.G."/>
            <person name="Floudas D."/>
            <person name="Copeland A."/>
            <person name="Barry K.W."/>
            <person name="Cichocki N."/>
            <person name="Veneault-Fourrey C."/>
            <person name="LaButti K."/>
            <person name="Lindquist E.A."/>
            <person name="Lipzen A."/>
            <person name="Lundell T."/>
            <person name="Morin E."/>
            <person name="Murat C."/>
            <person name="Riley R."/>
            <person name="Ohm R."/>
            <person name="Sun H."/>
            <person name="Tunlid A."/>
            <person name="Henrissat B."/>
            <person name="Grigoriev I.V."/>
            <person name="Hibbett D.S."/>
            <person name="Martin F."/>
        </authorList>
    </citation>
    <scope>NUCLEOTIDE SEQUENCE [LARGE SCALE GENOMIC DNA]</scope>
    <source>
        <strain evidence="7 8">Koide BX008</strain>
    </source>
</reference>
<name>A0A0C2WL72_AMAMK</name>
<organism evidence="7 8">
    <name type="scientific">Amanita muscaria (strain Koide BX008)</name>
    <dbReference type="NCBI Taxonomy" id="946122"/>
    <lineage>
        <taxon>Eukaryota</taxon>
        <taxon>Fungi</taxon>
        <taxon>Dikarya</taxon>
        <taxon>Basidiomycota</taxon>
        <taxon>Agaricomycotina</taxon>
        <taxon>Agaricomycetes</taxon>
        <taxon>Agaricomycetidae</taxon>
        <taxon>Agaricales</taxon>
        <taxon>Pluteineae</taxon>
        <taxon>Amanitaceae</taxon>
        <taxon>Amanita</taxon>
    </lineage>
</organism>
<dbReference type="PANTHER" id="PTHR12858:SF1">
    <property type="entry name" value="PRE-RRNA-PROCESSING PROTEIN TSR1 HOMOLOG"/>
    <property type="match status" value="1"/>
</dbReference>
<dbReference type="Pfam" id="PF22298">
    <property type="entry name" value="Tsr1_G-like"/>
    <property type="match status" value="1"/>
</dbReference>
<dbReference type="GO" id="GO:0034511">
    <property type="term" value="F:U3 snoRNA binding"/>
    <property type="evidence" value="ECO:0007669"/>
    <property type="project" value="TreeGrafter"/>
</dbReference>
<dbReference type="AlphaFoldDB" id="A0A0C2WL72"/>
<keyword evidence="3" id="KW-0539">Nucleus</keyword>
<feature type="region of interest" description="Disordered" evidence="5">
    <location>
        <begin position="1"/>
        <end position="54"/>
    </location>
</feature>
<proteinExistence type="inferred from homology"/>
<feature type="compositionally biased region" description="Basic and acidic residues" evidence="5">
    <location>
        <begin position="426"/>
        <end position="441"/>
    </location>
</feature>
<feature type="compositionally biased region" description="Acidic residues" evidence="5">
    <location>
        <begin position="394"/>
        <end position="425"/>
    </location>
</feature>
<dbReference type="SMART" id="SM00785">
    <property type="entry name" value="AARP2CN"/>
    <property type="match status" value="1"/>
</dbReference>